<feature type="site" description="Transition state stabilizer" evidence="6">
    <location>
        <position position="34"/>
    </location>
</feature>
<organism evidence="9 10">
    <name type="scientific">Glaciimonas soli</name>
    <dbReference type="NCBI Taxonomy" id="2590999"/>
    <lineage>
        <taxon>Bacteria</taxon>
        <taxon>Pseudomonadati</taxon>
        <taxon>Pseudomonadota</taxon>
        <taxon>Betaproteobacteria</taxon>
        <taxon>Burkholderiales</taxon>
        <taxon>Oxalobacteraceae</taxon>
        <taxon>Glaciimonas</taxon>
    </lineage>
</organism>
<feature type="binding site" evidence="6">
    <location>
        <position position="35"/>
    </location>
    <ligand>
        <name>Mn(2+)</name>
        <dbReference type="ChEBI" id="CHEBI:29035"/>
    </ligand>
</feature>
<dbReference type="AlphaFoldDB" id="A0A843YJE6"/>
<feature type="binding site" evidence="6">
    <location>
        <position position="188"/>
    </location>
    <ligand>
        <name>substrate</name>
    </ligand>
</feature>
<dbReference type="NCBIfam" id="NF006049">
    <property type="entry name" value="PRK08195.1"/>
    <property type="match status" value="1"/>
</dbReference>
<dbReference type="InterPro" id="IPR013785">
    <property type="entry name" value="Aldolase_TIM"/>
</dbReference>
<comment type="similarity">
    <text evidence="1 6">Belongs to the 4-hydroxy-2-oxovalerate aldolase family.</text>
</comment>
<dbReference type="SUPFAM" id="SSF51569">
    <property type="entry name" value="Aldolase"/>
    <property type="match status" value="1"/>
</dbReference>
<dbReference type="Pfam" id="PF07836">
    <property type="entry name" value="DmpG_comm"/>
    <property type="match status" value="1"/>
</dbReference>
<evidence type="ECO:0000256" key="4">
    <source>
        <dbReference type="ARBA" id="ARBA00023211"/>
    </source>
</evidence>
<keyword evidence="4 6" id="KW-0464">Manganese</keyword>
<dbReference type="InterPro" id="IPR035685">
    <property type="entry name" value="DRE_TIM_HOA"/>
</dbReference>
<feature type="binding site" evidence="6">
    <location>
        <begin position="34"/>
        <end position="35"/>
    </location>
    <ligand>
        <name>substrate</name>
    </ligand>
</feature>
<dbReference type="Gene3D" id="1.10.8.60">
    <property type="match status" value="1"/>
</dbReference>
<dbReference type="GO" id="GO:0009098">
    <property type="term" value="P:L-leucine biosynthetic process"/>
    <property type="evidence" value="ECO:0007669"/>
    <property type="project" value="TreeGrafter"/>
</dbReference>
<accession>A0A843YJE6</accession>
<evidence type="ECO:0000256" key="7">
    <source>
        <dbReference type="NCBIfam" id="TIGR03217"/>
    </source>
</evidence>
<dbReference type="HAMAP" id="MF_01656">
    <property type="entry name" value="HOA"/>
    <property type="match status" value="1"/>
</dbReference>
<dbReference type="NCBIfam" id="TIGR03217">
    <property type="entry name" value="4OH_2_O_val_ald"/>
    <property type="match status" value="1"/>
</dbReference>
<dbReference type="PANTHER" id="PTHR10277">
    <property type="entry name" value="HOMOCITRATE SYNTHASE-RELATED"/>
    <property type="match status" value="1"/>
</dbReference>
<keyword evidence="3 6" id="KW-0058">Aromatic hydrocarbons catabolism</keyword>
<name>A0A843YJE6_9BURK</name>
<evidence type="ECO:0000256" key="1">
    <source>
        <dbReference type="ARBA" id="ARBA00008944"/>
    </source>
</evidence>
<keyword evidence="5 6" id="KW-0456">Lyase</keyword>
<evidence type="ECO:0000313" key="9">
    <source>
        <dbReference type="EMBL" id="MQQ99099.1"/>
    </source>
</evidence>
<reference evidence="9 10" key="1">
    <citation type="submission" date="2019-10" db="EMBL/GenBank/DDBJ databases">
        <title>Glaciimonas soli sp. nov., a psychrophilic bacterium isolated from the forest soil of a high elevation mountain in Taiwan.</title>
        <authorList>
            <person name="Wang L.-T."/>
            <person name="Shieh W.Y."/>
        </authorList>
    </citation>
    <scope>NUCLEOTIDE SEQUENCE [LARGE SCALE GENOMIC DNA]</scope>
    <source>
        <strain evidence="9 10">GS1</strain>
    </source>
</reference>
<dbReference type="EMBL" id="WINI01000001">
    <property type="protein sequence ID" value="MQQ99099.1"/>
    <property type="molecule type" value="Genomic_DNA"/>
</dbReference>
<evidence type="ECO:0000313" key="10">
    <source>
        <dbReference type="Proteomes" id="UP000451565"/>
    </source>
</evidence>
<dbReference type="InterPro" id="IPR050073">
    <property type="entry name" value="2-IPM_HCS-like"/>
</dbReference>
<feature type="active site" description="Proton acceptor" evidence="6">
    <location>
        <position position="38"/>
    </location>
</feature>
<comment type="caution">
    <text evidence="6">Lacks conserved residue(s) required for the propagation of feature annotation.</text>
</comment>
<keyword evidence="2 6" id="KW-0479">Metal-binding</keyword>
<dbReference type="InterPro" id="IPR000891">
    <property type="entry name" value="PYR_CT"/>
</dbReference>
<dbReference type="OrthoDB" id="9803573at2"/>
<evidence type="ECO:0000259" key="8">
    <source>
        <dbReference type="PROSITE" id="PS50991"/>
    </source>
</evidence>
<dbReference type="SUPFAM" id="SSF89000">
    <property type="entry name" value="post-HMGL domain-like"/>
    <property type="match status" value="1"/>
</dbReference>
<evidence type="ECO:0000256" key="6">
    <source>
        <dbReference type="HAMAP-Rule" id="MF_01656"/>
    </source>
</evidence>
<dbReference type="InterPro" id="IPR017629">
    <property type="entry name" value="4OH_2_O-val_aldolase"/>
</dbReference>
<protein>
    <recommendedName>
        <fullName evidence="6 7">4-hydroxy-2-oxovalerate aldolase</fullName>
        <shortName evidence="6">HOA</shortName>
        <ecNumber evidence="6 7">4.1.3.39</ecNumber>
    </recommendedName>
    <alternativeName>
        <fullName evidence="6">4-hydroxy-2-keto-pentanoic acid aldolase</fullName>
    </alternativeName>
    <alternativeName>
        <fullName evidence="6">4-hydroxy-2-oxopentanoate aldolase</fullName>
    </alternativeName>
</protein>
<dbReference type="Gene3D" id="3.20.20.70">
    <property type="entry name" value="Aldolase class I"/>
    <property type="match status" value="1"/>
</dbReference>
<dbReference type="InterPro" id="IPR012425">
    <property type="entry name" value="DmpG_comm"/>
</dbReference>
<dbReference type="EC" id="4.1.3.39" evidence="6 7"/>
<sequence length="369" mass="39842">MNAISGISDNAYGYLAPNTIAPAGKLYIQDITLRDGLHAMQRRYTLEQVRQIAKALDKAKVDAIEISRGDGLSGSSFHSGFGDHTDWDWIAAAASVVKHARLSALLVPGIGTVHDLKRAHDMGVSSVRIATHCTEADVTKQHIEYARHLDMDVSGLLMMSHMTSPEALAQQAKLMEEYGAHCVYVADSCGMMTMNDVAARSIAYAQILKPETRFGIYAQHQLSLGVANSITAVQHGATRVDLSLAGVGAGAGNTPMEVFIAAADTYGYQHNINLSDLIVAAETLVRPWQNRVLYLDQNSLNAGSNGLHADFSHTAKEAAHNHGIDSHSILSELGRRQIIGGQIDMVTDVALELSKRSNQQVENNSTMSK</sequence>
<gene>
    <name evidence="9" type="primary">dmpG</name>
    <name evidence="9" type="ORF">GEV47_00175</name>
</gene>
<evidence type="ECO:0000256" key="3">
    <source>
        <dbReference type="ARBA" id="ARBA00022797"/>
    </source>
</evidence>
<dbReference type="PROSITE" id="PS50991">
    <property type="entry name" value="PYR_CT"/>
    <property type="match status" value="1"/>
</dbReference>
<dbReference type="Pfam" id="PF00682">
    <property type="entry name" value="HMGL-like"/>
    <property type="match status" value="1"/>
</dbReference>
<dbReference type="PANTHER" id="PTHR10277:SF9">
    <property type="entry name" value="2-ISOPROPYLMALATE SYNTHASE 1, CHLOROPLASTIC-RELATED"/>
    <property type="match status" value="1"/>
</dbReference>
<dbReference type="RefSeq" id="WP_153232718.1">
    <property type="nucleotide sequence ID" value="NZ_WINI01000001.1"/>
</dbReference>
<dbReference type="GO" id="GO:0030145">
    <property type="term" value="F:manganese ion binding"/>
    <property type="evidence" value="ECO:0007669"/>
    <property type="project" value="UniProtKB-UniRule"/>
</dbReference>
<keyword evidence="10" id="KW-1185">Reference proteome</keyword>
<proteinExistence type="inferred from homology"/>
<dbReference type="GO" id="GO:0003852">
    <property type="term" value="F:2-isopropylmalate synthase activity"/>
    <property type="evidence" value="ECO:0007669"/>
    <property type="project" value="TreeGrafter"/>
</dbReference>
<dbReference type="Proteomes" id="UP000451565">
    <property type="component" value="Unassembled WGS sequence"/>
</dbReference>
<comment type="caution">
    <text evidence="9">The sequence shown here is derived from an EMBL/GenBank/DDBJ whole genome shotgun (WGS) entry which is preliminary data.</text>
</comment>
<evidence type="ECO:0000256" key="2">
    <source>
        <dbReference type="ARBA" id="ARBA00022723"/>
    </source>
</evidence>
<dbReference type="CDD" id="cd07943">
    <property type="entry name" value="DRE_TIM_HOA"/>
    <property type="match status" value="1"/>
</dbReference>
<comment type="catalytic activity">
    <reaction evidence="6">
        <text>(S)-4-hydroxy-2-oxopentanoate = acetaldehyde + pyruvate</text>
        <dbReference type="Rhea" id="RHEA:22624"/>
        <dbReference type="ChEBI" id="CHEBI:15343"/>
        <dbReference type="ChEBI" id="CHEBI:15361"/>
        <dbReference type="ChEBI" id="CHEBI:73143"/>
        <dbReference type="EC" id="4.1.3.39"/>
    </reaction>
</comment>
<evidence type="ECO:0000256" key="5">
    <source>
        <dbReference type="ARBA" id="ARBA00023239"/>
    </source>
</evidence>
<feature type="domain" description="Pyruvate carboxyltransferase" evidence="8">
    <location>
        <begin position="26"/>
        <end position="278"/>
    </location>
</feature>
<dbReference type="GO" id="GO:0008701">
    <property type="term" value="F:4-hydroxy-2-oxovalerate aldolase activity"/>
    <property type="evidence" value="ECO:0007669"/>
    <property type="project" value="UniProtKB-UniRule"/>
</dbReference>